<dbReference type="InterPro" id="IPR036928">
    <property type="entry name" value="AS_sf"/>
</dbReference>
<dbReference type="Pfam" id="PF01425">
    <property type="entry name" value="Amidase"/>
    <property type="match status" value="1"/>
</dbReference>
<proteinExistence type="predicted"/>
<gene>
    <name evidence="2" type="ORF">FHR32_005875</name>
</gene>
<dbReference type="EMBL" id="JACHJU010000002">
    <property type="protein sequence ID" value="MBB4941498.1"/>
    <property type="molecule type" value="Genomic_DNA"/>
</dbReference>
<organism evidence="2 3">
    <name type="scientific">Streptosporangium album</name>
    <dbReference type="NCBI Taxonomy" id="47479"/>
    <lineage>
        <taxon>Bacteria</taxon>
        <taxon>Bacillati</taxon>
        <taxon>Actinomycetota</taxon>
        <taxon>Actinomycetes</taxon>
        <taxon>Streptosporangiales</taxon>
        <taxon>Streptosporangiaceae</taxon>
        <taxon>Streptosporangium</taxon>
    </lineage>
</organism>
<evidence type="ECO:0000313" key="3">
    <source>
        <dbReference type="Proteomes" id="UP000534286"/>
    </source>
</evidence>
<keyword evidence="2" id="KW-0808">Transferase</keyword>
<feature type="domain" description="Amidase" evidence="1">
    <location>
        <begin position="75"/>
        <end position="149"/>
    </location>
</feature>
<dbReference type="Gene3D" id="3.90.1300.10">
    <property type="entry name" value="Amidase signature (AS) domain"/>
    <property type="match status" value="1"/>
</dbReference>
<dbReference type="SUPFAM" id="SSF75304">
    <property type="entry name" value="Amidase signature (AS) enzymes"/>
    <property type="match status" value="1"/>
</dbReference>
<name>A0A7W7S1L2_9ACTN</name>
<dbReference type="RefSeq" id="WP_184757570.1">
    <property type="nucleotide sequence ID" value="NZ_BAABEK010000017.1"/>
</dbReference>
<evidence type="ECO:0000259" key="1">
    <source>
        <dbReference type="Pfam" id="PF01425"/>
    </source>
</evidence>
<reference evidence="2 3" key="1">
    <citation type="submission" date="2020-08" db="EMBL/GenBank/DDBJ databases">
        <title>Sequencing the genomes of 1000 actinobacteria strains.</title>
        <authorList>
            <person name="Klenk H.-P."/>
        </authorList>
    </citation>
    <scope>NUCLEOTIDE SEQUENCE [LARGE SCALE GENOMIC DNA]</scope>
    <source>
        <strain evidence="2 3">DSM 43023</strain>
    </source>
</reference>
<keyword evidence="3" id="KW-1185">Reference proteome</keyword>
<protein>
    <submittedName>
        <fullName evidence="2">Asp-tRNA(Asn)/Glu-tRNA(Gln) amidotransferase A subunit family amidase</fullName>
    </submittedName>
</protein>
<dbReference type="GO" id="GO:0016740">
    <property type="term" value="F:transferase activity"/>
    <property type="evidence" value="ECO:0007669"/>
    <property type="project" value="UniProtKB-KW"/>
</dbReference>
<dbReference type="InterPro" id="IPR023631">
    <property type="entry name" value="Amidase_dom"/>
</dbReference>
<accession>A0A7W7S1L2</accession>
<dbReference type="Proteomes" id="UP000534286">
    <property type="component" value="Unassembled WGS sequence"/>
</dbReference>
<sequence>MPGGLGLPGSKQIKFAAAYAGRTVTIWADARSIHMLLEGRLIRTRPSWFSPRDPHALLLRGGRITGRATATDLAIAYEHLAQAISRMIIDVDPYDAVLSPAAVTPAVPVGYFTEVDTATEATRMQNWSCYAFLANLSGHPSISLPTYVTRAARSHPVDP</sequence>
<dbReference type="AlphaFoldDB" id="A0A7W7S1L2"/>
<comment type="caution">
    <text evidence="2">The sequence shown here is derived from an EMBL/GenBank/DDBJ whole genome shotgun (WGS) entry which is preliminary data.</text>
</comment>
<evidence type="ECO:0000313" key="2">
    <source>
        <dbReference type="EMBL" id="MBB4941498.1"/>
    </source>
</evidence>